<organism evidence="1">
    <name type="scientific">Picea glauca</name>
    <name type="common">White spruce</name>
    <name type="synonym">Pinus glauca</name>
    <dbReference type="NCBI Taxonomy" id="3330"/>
    <lineage>
        <taxon>Eukaryota</taxon>
        <taxon>Viridiplantae</taxon>
        <taxon>Streptophyta</taxon>
        <taxon>Embryophyta</taxon>
        <taxon>Tracheophyta</taxon>
        <taxon>Spermatophyta</taxon>
        <taxon>Pinopsida</taxon>
        <taxon>Pinidae</taxon>
        <taxon>Conifers I</taxon>
        <taxon>Pinales</taxon>
        <taxon>Pinaceae</taxon>
        <taxon>Picea</taxon>
    </lineage>
</organism>
<name>A0A124GNM1_PICGL</name>
<proteinExistence type="predicted"/>
<geneLocation type="mitochondrion" evidence="1"/>
<reference evidence="1" key="1">
    <citation type="journal article" date="2015" name="Genome Biol. Evol.">
        <title>Organellar Genomes of White Spruce (Picea glauca): Assembly and Annotation.</title>
        <authorList>
            <person name="Jackman S.D."/>
            <person name="Warren R.L."/>
            <person name="Gibb E.A."/>
            <person name="Vandervalk B.P."/>
            <person name="Mohamadi H."/>
            <person name="Chu J."/>
            <person name="Raymond A."/>
            <person name="Pleasance S."/>
            <person name="Coope R."/>
            <person name="Wildung M.R."/>
            <person name="Ritland C.E."/>
            <person name="Bousquet J."/>
            <person name="Jones S.J."/>
            <person name="Bohlmann J."/>
            <person name="Birol I."/>
        </authorList>
    </citation>
    <scope>NUCLEOTIDE SEQUENCE [LARGE SCALE GENOMIC DNA]</scope>
    <source>
        <tissue evidence="1">Flushing bud</tissue>
    </source>
</reference>
<comment type="caution">
    <text evidence="1">The sequence shown here is derived from an EMBL/GenBank/DDBJ whole genome shotgun (WGS) entry which is preliminary data.</text>
</comment>
<dbReference type="EMBL" id="LKAM01000003">
    <property type="protein sequence ID" value="KUM49236.1"/>
    <property type="molecule type" value="Genomic_DNA"/>
</dbReference>
<accession>A0A124GNM1</accession>
<keyword evidence="1" id="KW-0496">Mitochondrion</keyword>
<evidence type="ECO:0000313" key="1">
    <source>
        <dbReference type="EMBL" id="KUM49236.1"/>
    </source>
</evidence>
<protein>
    <submittedName>
        <fullName evidence="1">Uncharacterized protein</fullName>
    </submittedName>
</protein>
<sequence length="105" mass="11669">MVRRGFEVISLRGTLRLAETQGQAVGSENGHADIEPIQSSISAVKRIHFHSFTEHQTHHPISRLSIQGAGYPVPDQTQFPWLYTTYPLGSSKGVVSTKNLCRKIL</sequence>
<gene>
    <name evidence="1" type="ORF">ABT39_MTgene3785</name>
</gene>
<dbReference type="AlphaFoldDB" id="A0A124GNM1"/>